<accession>A0ABV1GB27</accession>
<reference evidence="2 3" key="1">
    <citation type="submission" date="2024-03" db="EMBL/GenBank/DDBJ databases">
        <title>Human intestinal bacterial collection.</title>
        <authorList>
            <person name="Pauvert C."/>
            <person name="Hitch T.C.A."/>
            <person name="Clavel T."/>
        </authorList>
    </citation>
    <scope>NUCLEOTIDE SEQUENCE [LARGE SCALE GENOMIC DNA]</scope>
    <source>
        <strain evidence="2 3">CLA-JM-H11</strain>
    </source>
</reference>
<keyword evidence="3" id="KW-1185">Reference proteome</keyword>
<name>A0ABV1GB27_9FIRM</name>
<dbReference type="EMBL" id="JBBMFA010000026">
    <property type="protein sequence ID" value="MEQ2518984.1"/>
    <property type="molecule type" value="Genomic_DNA"/>
</dbReference>
<dbReference type="Proteomes" id="UP001477672">
    <property type="component" value="Unassembled WGS sequence"/>
</dbReference>
<evidence type="ECO:0000256" key="1">
    <source>
        <dbReference type="SAM" id="MobiDB-lite"/>
    </source>
</evidence>
<dbReference type="RefSeq" id="WP_349214178.1">
    <property type="nucleotide sequence ID" value="NZ_JBBMFA010000026.1"/>
</dbReference>
<evidence type="ECO:0000313" key="2">
    <source>
        <dbReference type="EMBL" id="MEQ2518984.1"/>
    </source>
</evidence>
<feature type="region of interest" description="Disordered" evidence="1">
    <location>
        <begin position="1"/>
        <end position="24"/>
    </location>
</feature>
<evidence type="ECO:0000313" key="3">
    <source>
        <dbReference type="Proteomes" id="UP001477672"/>
    </source>
</evidence>
<sequence length="77" mass="8339">MKSGKSKNDAAVLNRTGAPKGERLGQAPLPFFLSVTVKTAPGFPQKEALLWKKCPPLPLVAQKKRRLGSGRAPFLLQ</sequence>
<proteinExistence type="predicted"/>
<comment type="caution">
    <text evidence="2">The sequence shown here is derived from an EMBL/GenBank/DDBJ whole genome shotgun (WGS) entry which is preliminary data.</text>
</comment>
<organism evidence="2 3">
    <name type="scientific">Ruthenibacterium intestinale</name>
    <dbReference type="NCBI Taxonomy" id="3133163"/>
    <lineage>
        <taxon>Bacteria</taxon>
        <taxon>Bacillati</taxon>
        <taxon>Bacillota</taxon>
        <taxon>Clostridia</taxon>
        <taxon>Eubacteriales</taxon>
        <taxon>Oscillospiraceae</taxon>
        <taxon>Ruthenibacterium</taxon>
    </lineage>
</organism>
<protein>
    <submittedName>
        <fullName evidence="2">Uncharacterized protein</fullName>
    </submittedName>
</protein>
<gene>
    <name evidence="2" type="ORF">WMO24_00795</name>
</gene>